<protein>
    <submittedName>
        <fullName evidence="7">Uncharacterized protein</fullName>
    </submittedName>
</protein>
<dbReference type="InterPro" id="IPR000612">
    <property type="entry name" value="PMP3"/>
</dbReference>
<dbReference type="PANTHER" id="PTHR21659">
    <property type="entry name" value="HYDROPHOBIC PROTEIN RCI2 LOW TEMPERATURE AND SALT RESPONSIVE PROTEIN LTI6 -RELATED"/>
    <property type="match status" value="1"/>
</dbReference>
<dbReference type="GO" id="GO:0016020">
    <property type="term" value="C:membrane"/>
    <property type="evidence" value="ECO:0007669"/>
    <property type="project" value="UniProtKB-SubCell"/>
</dbReference>
<evidence type="ECO:0000313" key="7">
    <source>
        <dbReference type="EMBL" id="OZF92558.1"/>
    </source>
</evidence>
<evidence type="ECO:0000256" key="3">
    <source>
        <dbReference type="ARBA" id="ARBA00022692"/>
    </source>
</evidence>
<dbReference type="PANTHER" id="PTHR21659:SF11">
    <property type="entry name" value="PLASMA MEMBRANE PROTEOLIPID 3"/>
    <property type="match status" value="1"/>
</dbReference>
<feature type="transmembrane region" description="Helical" evidence="6">
    <location>
        <begin position="37"/>
        <end position="57"/>
    </location>
</feature>
<evidence type="ECO:0000313" key="8">
    <source>
        <dbReference type="Proteomes" id="UP000216463"/>
    </source>
</evidence>
<organism evidence="7 8">
    <name type="scientific">Caenorhabditis latens</name>
    <dbReference type="NCBI Taxonomy" id="1503980"/>
    <lineage>
        <taxon>Eukaryota</taxon>
        <taxon>Metazoa</taxon>
        <taxon>Ecdysozoa</taxon>
        <taxon>Nematoda</taxon>
        <taxon>Chromadorea</taxon>
        <taxon>Rhabditida</taxon>
        <taxon>Rhabditina</taxon>
        <taxon>Rhabditomorpha</taxon>
        <taxon>Rhabditoidea</taxon>
        <taxon>Rhabditidae</taxon>
        <taxon>Peloderinae</taxon>
        <taxon>Caenorhabditis</taxon>
    </lineage>
</organism>
<gene>
    <name evidence="7" type="ORF">FL83_21209</name>
</gene>
<feature type="transmembrane region" description="Helical" evidence="6">
    <location>
        <begin position="7"/>
        <end position="25"/>
    </location>
</feature>
<evidence type="ECO:0000256" key="6">
    <source>
        <dbReference type="SAM" id="Phobius"/>
    </source>
</evidence>
<comment type="subcellular location">
    <subcellularLocation>
        <location evidence="1">Membrane</location>
    </subcellularLocation>
</comment>
<keyword evidence="5 6" id="KW-0472">Membrane</keyword>
<dbReference type="STRING" id="1503980.A0A261A3Q3"/>
<evidence type="ECO:0000256" key="1">
    <source>
        <dbReference type="ARBA" id="ARBA00004370"/>
    </source>
</evidence>
<comment type="caution">
    <text evidence="7">The sequence shown here is derived from an EMBL/GenBank/DDBJ whole genome shotgun (WGS) entry which is preliminary data.</text>
</comment>
<keyword evidence="8" id="KW-1185">Reference proteome</keyword>
<name>A0A261A3Q3_9PELO</name>
<comment type="similarity">
    <text evidence="2">Belongs to the UPF0057 (PMP3) family.</text>
</comment>
<sequence length="61" mass="7181">METPEDRIVMVILILLFPPLAVWYKEGSCGCSVCLNILLYFCFVFPSYIHAVYVCYLRDRR</sequence>
<dbReference type="AlphaFoldDB" id="A0A261A3Q3"/>
<dbReference type="Pfam" id="PF01679">
    <property type="entry name" value="Pmp3"/>
    <property type="match status" value="1"/>
</dbReference>
<keyword evidence="3 6" id="KW-0812">Transmembrane</keyword>
<feature type="non-terminal residue" evidence="7">
    <location>
        <position position="1"/>
    </location>
</feature>
<accession>A0A261A3Q3</accession>
<evidence type="ECO:0000256" key="4">
    <source>
        <dbReference type="ARBA" id="ARBA00022989"/>
    </source>
</evidence>
<dbReference type="EMBL" id="NIPN01000280">
    <property type="protein sequence ID" value="OZF92558.1"/>
    <property type="molecule type" value="Genomic_DNA"/>
</dbReference>
<proteinExistence type="inferred from homology"/>
<evidence type="ECO:0000256" key="5">
    <source>
        <dbReference type="ARBA" id="ARBA00023136"/>
    </source>
</evidence>
<dbReference type="Proteomes" id="UP000216463">
    <property type="component" value="Unassembled WGS sequence"/>
</dbReference>
<evidence type="ECO:0000256" key="2">
    <source>
        <dbReference type="ARBA" id="ARBA00009530"/>
    </source>
</evidence>
<keyword evidence="4 6" id="KW-1133">Transmembrane helix</keyword>
<reference evidence="7" key="1">
    <citation type="submission" date="2017-07" db="EMBL/GenBank/DDBJ databases">
        <title>Caenorhabditis latens genome sequence.</title>
        <authorList>
            <person name="Fierst J.L."/>
        </authorList>
    </citation>
    <scope>NUCLEOTIDE SEQUENCE [LARGE SCALE GENOMIC DNA]</scope>
    <source>
        <strain evidence="7">PX534</strain>
    </source>
</reference>